<protein>
    <submittedName>
        <fullName evidence="2">Uncharacterized protein</fullName>
    </submittedName>
</protein>
<dbReference type="AlphaFoldDB" id="A0A812J742"/>
<evidence type="ECO:0000313" key="2">
    <source>
        <dbReference type="EMBL" id="CAE7195087.1"/>
    </source>
</evidence>
<feature type="region of interest" description="Disordered" evidence="1">
    <location>
        <begin position="94"/>
        <end position="122"/>
    </location>
</feature>
<gene>
    <name evidence="2" type="ORF">SPIL2461_LOCUS1627</name>
</gene>
<comment type="caution">
    <text evidence="2">The sequence shown here is derived from an EMBL/GenBank/DDBJ whole genome shotgun (WGS) entry which is preliminary data.</text>
</comment>
<keyword evidence="3" id="KW-1185">Reference proteome</keyword>
<dbReference type="Proteomes" id="UP000649617">
    <property type="component" value="Unassembled WGS sequence"/>
</dbReference>
<name>A0A812J742_SYMPI</name>
<organism evidence="2 3">
    <name type="scientific">Symbiodinium pilosum</name>
    <name type="common">Dinoflagellate</name>
    <dbReference type="NCBI Taxonomy" id="2952"/>
    <lineage>
        <taxon>Eukaryota</taxon>
        <taxon>Sar</taxon>
        <taxon>Alveolata</taxon>
        <taxon>Dinophyceae</taxon>
        <taxon>Suessiales</taxon>
        <taxon>Symbiodiniaceae</taxon>
        <taxon>Symbiodinium</taxon>
    </lineage>
</organism>
<sequence>AYVYPGHTLHCTVCTLRAFLAGPMSPELRQSTAESWSRILDAARKDAAWPTGPIVLKMGRPTLEGSAGIFRYEDTAGAVAAMRKALRGAILAAGGEPAEGGGDRSRAKPPSGTPEGEPAPHIPDIVHSTVLRWTAEPADRAAAQEAFARVAESWEPLEIVATAPRAVFEDIP</sequence>
<evidence type="ECO:0000256" key="1">
    <source>
        <dbReference type="SAM" id="MobiDB-lite"/>
    </source>
</evidence>
<dbReference type="OrthoDB" id="418861at2759"/>
<feature type="non-terminal residue" evidence="2">
    <location>
        <position position="172"/>
    </location>
</feature>
<reference evidence="2" key="1">
    <citation type="submission" date="2021-02" db="EMBL/GenBank/DDBJ databases">
        <authorList>
            <person name="Dougan E. K."/>
            <person name="Rhodes N."/>
            <person name="Thang M."/>
            <person name="Chan C."/>
        </authorList>
    </citation>
    <scope>NUCLEOTIDE SEQUENCE</scope>
</reference>
<proteinExistence type="predicted"/>
<feature type="non-terminal residue" evidence="2">
    <location>
        <position position="1"/>
    </location>
</feature>
<accession>A0A812J742</accession>
<evidence type="ECO:0000313" key="3">
    <source>
        <dbReference type="Proteomes" id="UP000649617"/>
    </source>
</evidence>
<dbReference type="EMBL" id="CAJNIZ010001599">
    <property type="protein sequence ID" value="CAE7195087.1"/>
    <property type="molecule type" value="Genomic_DNA"/>
</dbReference>